<accession>A0ABD3N4Q2</accession>
<organism evidence="1 2">
    <name type="scientific">Cyclotella atomus</name>
    <dbReference type="NCBI Taxonomy" id="382360"/>
    <lineage>
        <taxon>Eukaryota</taxon>
        <taxon>Sar</taxon>
        <taxon>Stramenopiles</taxon>
        <taxon>Ochrophyta</taxon>
        <taxon>Bacillariophyta</taxon>
        <taxon>Coscinodiscophyceae</taxon>
        <taxon>Thalassiosirophycidae</taxon>
        <taxon>Stephanodiscales</taxon>
        <taxon>Stephanodiscaceae</taxon>
        <taxon>Cyclotella</taxon>
    </lineage>
</organism>
<sequence>MALLGKAYEGNNRTLSADEVIGEILDANNVFVPIAVGPFGEFGSLFRWFIERHRVLPLPTFSTDQPNATRAAERAITNRTPYDVFGKADLIWKDTHRHKLFDGSYLSQQPSIWANQRLGLATSTHLANHINTSLTKVKQVCPTDGNNGTRLDKPASLDEDVDEWSFYDGELYNNSQHAMDDVDMLYTAEDGIDPFPDGPTRRGVS</sequence>
<proteinExistence type="predicted"/>
<evidence type="ECO:0000313" key="1">
    <source>
        <dbReference type="EMBL" id="KAL3770792.1"/>
    </source>
</evidence>
<dbReference type="EMBL" id="JALLPJ020001300">
    <property type="protein sequence ID" value="KAL3770792.1"/>
    <property type="molecule type" value="Genomic_DNA"/>
</dbReference>
<keyword evidence="2" id="KW-1185">Reference proteome</keyword>
<dbReference type="AlphaFoldDB" id="A0ABD3N4Q2"/>
<protein>
    <submittedName>
        <fullName evidence="1">Uncharacterized protein</fullName>
    </submittedName>
</protein>
<gene>
    <name evidence="1" type="ORF">ACHAWO_005713</name>
</gene>
<name>A0ABD3N4Q2_9STRA</name>
<dbReference type="Proteomes" id="UP001530400">
    <property type="component" value="Unassembled WGS sequence"/>
</dbReference>
<evidence type="ECO:0000313" key="2">
    <source>
        <dbReference type="Proteomes" id="UP001530400"/>
    </source>
</evidence>
<comment type="caution">
    <text evidence="1">The sequence shown here is derived from an EMBL/GenBank/DDBJ whole genome shotgun (WGS) entry which is preliminary data.</text>
</comment>
<reference evidence="1 2" key="1">
    <citation type="submission" date="2024-10" db="EMBL/GenBank/DDBJ databases">
        <title>Updated reference genomes for cyclostephanoid diatoms.</title>
        <authorList>
            <person name="Roberts W.R."/>
            <person name="Alverson A.J."/>
        </authorList>
    </citation>
    <scope>NUCLEOTIDE SEQUENCE [LARGE SCALE GENOMIC DNA]</scope>
    <source>
        <strain evidence="1 2">AJA010-31</strain>
    </source>
</reference>